<evidence type="ECO:0000313" key="8">
    <source>
        <dbReference type="Proteomes" id="UP001279553"/>
    </source>
</evidence>
<protein>
    <submittedName>
        <fullName evidence="7">Radical SAM protein</fullName>
    </submittedName>
</protein>
<dbReference type="SFLD" id="SFLDS00029">
    <property type="entry name" value="Radical_SAM"/>
    <property type="match status" value="1"/>
</dbReference>
<dbReference type="SUPFAM" id="SSF102114">
    <property type="entry name" value="Radical SAM enzymes"/>
    <property type="match status" value="1"/>
</dbReference>
<evidence type="ECO:0000256" key="3">
    <source>
        <dbReference type="ARBA" id="ARBA00022723"/>
    </source>
</evidence>
<dbReference type="InterPro" id="IPR007197">
    <property type="entry name" value="rSAM"/>
</dbReference>
<dbReference type="PANTHER" id="PTHR11228:SF22">
    <property type="entry name" value="PEPTIDE BIOSYNTHESIS PROTEIN YYDG-RELATED"/>
    <property type="match status" value="1"/>
</dbReference>
<keyword evidence="8" id="KW-1185">Reference proteome</keyword>
<keyword evidence="2" id="KW-0949">S-adenosyl-L-methionine</keyword>
<dbReference type="PANTHER" id="PTHR11228">
    <property type="entry name" value="RADICAL SAM DOMAIN PROTEIN"/>
    <property type="match status" value="1"/>
</dbReference>
<dbReference type="GO" id="GO:0003824">
    <property type="term" value="F:catalytic activity"/>
    <property type="evidence" value="ECO:0007669"/>
    <property type="project" value="InterPro"/>
</dbReference>
<evidence type="ECO:0000256" key="2">
    <source>
        <dbReference type="ARBA" id="ARBA00022691"/>
    </source>
</evidence>
<organism evidence="7 8">
    <name type="scientific">Acidiphilium acidophilum</name>
    <name type="common">Thiobacillus acidophilus</name>
    <dbReference type="NCBI Taxonomy" id="76588"/>
    <lineage>
        <taxon>Bacteria</taxon>
        <taxon>Pseudomonadati</taxon>
        <taxon>Pseudomonadota</taxon>
        <taxon>Alphaproteobacteria</taxon>
        <taxon>Acetobacterales</taxon>
        <taxon>Acidocellaceae</taxon>
        <taxon>Acidiphilium</taxon>
    </lineage>
</organism>
<keyword evidence="4" id="KW-0408">Iron</keyword>
<dbReference type="Proteomes" id="UP001279553">
    <property type="component" value="Unassembled WGS sequence"/>
</dbReference>
<comment type="cofactor">
    <cofactor evidence="1">
        <name>[4Fe-4S] cluster</name>
        <dbReference type="ChEBI" id="CHEBI:49883"/>
    </cofactor>
</comment>
<evidence type="ECO:0000313" key="7">
    <source>
        <dbReference type="EMBL" id="MDX5932360.1"/>
    </source>
</evidence>
<dbReference type="InterPro" id="IPR058240">
    <property type="entry name" value="rSAM_sf"/>
</dbReference>
<dbReference type="AlphaFoldDB" id="A0AAW9DW61"/>
<dbReference type="InterPro" id="IPR050377">
    <property type="entry name" value="Radical_SAM_PqqE_MftC-like"/>
</dbReference>
<dbReference type="SUPFAM" id="SSF56300">
    <property type="entry name" value="Metallo-dependent phosphatases"/>
    <property type="match status" value="1"/>
</dbReference>
<accession>A0AAW9DW61</accession>
<dbReference type="SFLD" id="SFLDG01067">
    <property type="entry name" value="SPASM/twitch_domain_containing"/>
    <property type="match status" value="1"/>
</dbReference>
<sequence length="584" mass="61791">MADAVLDAVDGPVLLFGGPYSNLPATRAVFAAAADHGIPAGRMICTGDVVAYGADPQACVELIRARGVVTVMGNCEEQLAADAPDCGCGFAPGSACDTAASAWFGFARARIDGDARRWMAQLPRRVDLLIAGRRFAVVHGAPSRINRFIFASDPDAVFAAEFDAVAPVDGVIAGHCGLGFTRGIGGRIWHNAGAIGLPANDGTPRGWYSVLTPQGDGLRIETYPLAYDHRAAAEAMRVAGLPDDYATAIETGIWPSLDILPLPERAATAMARRSDRVDLPGAVPDTAMAETDAVVAPDALETLWVNTGTLCNLTCAGCYIESSPTNDRLAYFGLAPFQTLLDEARRDHPALRTIGLTGGEPFMNPAIMAIIGSALAGGYDVLVLTNAMRPMQRHMAALIALREECGSRLQVRVSLDHFTASGHEALRGKGAWAPAIAGVRALVEAGFKPSVAARFDPAVEDELTTREGFAALFAREGFAIEAVDPAQLVLFAEMSRDHSVPGVSAAAWRALRAHGADAMCRTARMAVQRRGETAATIVACTLLPEEERFSLGRTLAEAMRPVRLDHPYCAQFCVFGASSCMTAR</sequence>
<keyword evidence="3" id="KW-0479">Metal-binding</keyword>
<dbReference type="Gene3D" id="3.20.20.70">
    <property type="entry name" value="Aldolase class I"/>
    <property type="match status" value="1"/>
</dbReference>
<dbReference type="InterPro" id="IPR013785">
    <property type="entry name" value="Aldolase_TIM"/>
</dbReference>
<comment type="caution">
    <text evidence="7">The sequence shown here is derived from an EMBL/GenBank/DDBJ whole genome shotgun (WGS) entry which is preliminary data.</text>
</comment>
<dbReference type="CDD" id="cd00838">
    <property type="entry name" value="MPP_superfamily"/>
    <property type="match status" value="1"/>
</dbReference>
<evidence type="ECO:0000256" key="5">
    <source>
        <dbReference type="ARBA" id="ARBA00023014"/>
    </source>
</evidence>
<gene>
    <name evidence="7" type="ORF">SIL87_16510</name>
</gene>
<dbReference type="Gene3D" id="3.60.21.10">
    <property type="match status" value="1"/>
</dbReference>
<dbReference type="GO" id="GO:0051536">
    <property type="term" value="F:iron-sulfur cluster binding"/>
    <property type="evidence" value="ECO:0007669"/>
    <property type="project" value="UniProtKB-KW"/>
</dbReference>
<dbReference type="RefSeq" id="WP_319615205.1">
    <property type="nucleotide sequence ID" value="NZ_JAWXYB010000018.1"/>
</dbReference>
<dbReference type="EMBL" id="JAWXYB010000018">
    <property type="protein sequence ID" value="MDX5932360.1"/>
    <property type="molecule type" value="Genomic_DNA"/>
</dbReference>
<proteinExistence type="predicted"/>
<evidence type="ECO:0000256" key="1">
    <source>
        <dbReference type="ARBA" id="ARBA00001966"/>
    </source>
</evidence>
<dbReference type="GO" id="GO:0046872">
    <property type="term" value="F:metal ion binding"/>
    <property type="evidence" value="ECO:0007669"/>
    <property type="project" value="UniProtKB-KW"/>
</dbReference>
<evidence type="ECO:0000256" key="4">
    <source>
        <dbReference type="ARBA" id="ARBA00023004"/>
    </source>
</evidence>
<name>A0AAW9DW61_ACIAO</name>
<dbReference type="InterPro" id="IPR029052">
    <property type="entry name" value="Metallo-depent_PP-like"/>
</dbReference>
<dbReference type="Pfam" id="PF04055">
    <property type="entry name" value="Radical_SAM"/>
    <property type="match status" value="1"/>
</dbReference>
<keyword evidence="5" id="KW-0411">Iron-sulfur</keyword>
<feature type="domain" description="Radical SAM core" evidence="6">
    <location>
        <begin position="306"/>
        <end position="449"/>
    </location>
</feature>
<evidence type="ECO:0000259" key="6">
    <source>
        <dbReference type="Pfam" id="PF04055"/>
    </source>
</evidence>
<dbReference type="CDD" id="cd01335">
    <property type="entry name" value="Radical_SAM"/>
    <property type="match status" value="1"/>
</dbReference>
<reference evidence="7 8" key="1">
    <citation type="submission" date="2023-11" db="EMBL/GenBank/DDBJ databases">
        <title>MicrobeMod: A computational toolkit for identifying prokaryotic methylation and restriction-modification with nanopore sequencing.</title>
        <authorList>
            <person name="Crits-Christoph A."/>
            <person name="Kang S.C."/>
            <person name="Lee H."/>
            <person name="Ostrov N."/>
        </authorList>
    </citation>
    <scope>NUCLEOTIDE SEQUENCE [LARGE SCALE GENOMIC DNA]</scope>
    <source>
        <strain evidence="7 8">DSMZ 700</strain>
    </source>
</reference>